<evidence type="ECO:0000256" key="3">
    <source>
        <dbReference type="ARBA" id="ARBA00004123"/>
    </source>
</evidence>
<keyword evidence="11" id="KW-0378">Hydrolase</keyword>
<evidence type="ECO:0000256" key="13">
    <source>
        <dbReference type="ARBA" id="ARBA00022884"/>
    </source>
</evidence>
<keyword evidence="10" id="KW-0479">Metal-binding</keyword>
<keyword evidence="8" id="KW-0963">Cytoplasm</keyword>
<name>A0A8X9A0T6_SALSN</name>
<dbReference type="SUPFAM" id="SSF53098">
    <property type="entry name" value="Ribonuclease H-like"/>
    <property type="match status" value="1"/>
</dbReference>
<evidence type="ECO:0000256" key="11">
    <source>
        <dbReference type="ARBA" id="ARBA00022801"/>
    </source>
</evidence>
<comment type="subcellular location">
    <subcellularLocation>
        <location evidence="4">Cytoplasm</location>
    </subcellularLocation>
    <subcellularLocation>
        <location evidence="3">Nucleus</location>
    </subcellularLocation>
</comment>
<comment type="subunit">
    <text evidence="6">Component of the CCR4-NOT complex, at least composed of CRR4 and CAF1 proteins.</text>
</comment>
<dbReference type="GO" id="GO:0004535">
    <property type="term" value="F:poly(A)-specific ribonuclease activity"/>
    <property type="evidence" value="ECO:0007669"/>
    <property type="project" value="UniProtKB-EC"/>
</dbReference>
<comment type="caution">
    <text evidence="18">The sequence shown here is derived from an EMBL/GenBank/DDBJ whole genome shotgun (WGS) entry which is preliminary data.</text>
</comment>
<keyword evidence="9" id="KW-0540">Nuclease</keyword>
<evidence type="ECO:0000313" key="18">
    <source>
        <dbReference type="EMBL" id="KAG6424497.1"/>
    </source>
</evidence>
<dbReference type="PANTHER" id="PTHR10797">
    <property type="entry name" value="CCR4-NOT TRANSCRIPTION COMPLEX SUBUNIT"/>
    <property type="match status" value="1"/>
</dbReference>
<evidence type="ECO:0000256" key="6">
    <source>
        <dbReference type="ARBA" id="ARBA00011757"/>
    </source>
</evidence>
<comment type="cofactor">
    <cofactor evidence="2">
        <name>a divalent metal cation</name>
        <dbReference type="ChEBI" id="CHEBI:60240"/>
    </cofactor>
</comment>
<dbReference type="EC" id="3.1.13.4" evidence="7"/>
<evidence type="ECO:0000256" key="16">
    <source>
        <dbReference type="ARBA" id="ARBA00023242"/>
    </source>
</evidence>
<keyword evidence="19" id="KW-1185">Reference proteome</keyword>
<accession>A0A8X9A0T6</accession>
<evidence type="ECO:0000256" key="4">
    <source>
        <dbReference type="ARBA" id="ARBA00004496"/>
    </source>
</evidence>
<dbReference type="GO" id="GO:0046872">
    <property type="term" value="F:metal ion binding"/>
    <property type="evidence" value="ECO:0007669"/>
    <property type="project" value="UniProtKB-KW"/>
</dbReference>
<dbReference type="OrthoDB" id="1164111at2759"/>
<keyword evidence="16" id="KW-0539">Nucleus</keyword>
<dbReference type="InterPro" id="IPR006941">
    <property type="entry name" value="RNase_CAF1"/>
</dbReference>
<dbReference type="InterPro" id="IPR036397">
    <property type="entry name" value="RNaseH_sf"/>
</dbReference>
<evidence type="ECO:0000256" key="9">
    <source>
        <dbReference type="ARBA" id="ARBA00022722"/>
    </source>
</evidence>
<evidence type="ECO:0000256" key="14">
    <source>
        <dbReference type="ARBA" id="ARBA00023015"/>
    </source>
</evidence>
<dbReference type="EMBL" id="PNBA02000005">
    <property type="protein sequence ID" value="KAG6424497.1"/>
    <property type="molecule type" value="Genomic_DNA"/>
</dbReference>
<evidence type="ECO:0000256" key="8">
    <source>
        <dbReference type="ARBA" id="ARBA00022490"/>
    </source>
</evidence>
<keyword evidence="13" id="KW-0694">RNA-binding</keyword>
<dbReference type="InterPro" id="IPR039637">
    <property type="entry name" value="CNOT7/CNOT8/Pop2"/>
</dbReference>
<evidence type="ECO:0000256" key="2">
    <source>
        <dbReference type="ARBA" id="ARBA00001968"/>
    </source>
</evidence>
<comment type="catalytic activity">
    <reaction evidence="1">
        <text>Exonucleolytic cleavage of poly(A) to 5'-AMP.</text>
        <dbReference type="EC" id="3.1.13.4"/>
    </reaction>
</comment>
<organism evidence="18">
    <name type="scientific">Salvia splendens</name>
    <name type="common">Scarlet sage</name>
    <dbReference type="NCBI Taxonomy" id="180675"/>
    <lineage>
        <taxon>Eukaryota</taxon>
        <taxon>Viridiplantae</taxon>
        <taxon>Streptophyta</taxon>
        <taxon>Embryophyta</taxon>
        <taxon>Tracheophyta</taxon>
        <taxon>Spermatophyta</taxon>
        <taxon>Magnoliopsida</taxon>
        <taxon>eudicotyledons</taxon>
        <taxon>Gunneridae</taxon>
        <taxon>Pentapetalae</taxon>
        <taxon>asterids</taxon>
        <taxon>lamiids</taxon>
        <taxon>Lamiales</taxon>
        <taxon>Lamiaceae</taxon>
        <taxon>Nepetoideae</taxon>
        <taxon>Mentheae</taxon>
        <taxon>Salviinae</taxon>
        <taxon>Salvia</taxon>
        <taxon>Salvia subgen. Calosphace</taxon>
        <taxon>core Calosphace</taxon>
    </lineage>
</organism>
<keyword evidence="14" id="KW-0805">Transcription regulation</keyword>
<gene>
    <name evidence="18" type="ORF">SASPL_114915</name>
</gene>
<dbReference type="InterPro" id="IPR012337">
    <property type="entry name" value="RNaseH-like_sf"/>
</dbReference>
<evidence type="ECO:0000256" key="1">
    <source>
        <dbReference type="ARBA" id="ARBA00001663"/>
    </source>
</evidence>
<dbReference type="GO" id="GO:0030014">
    <property type="term" value="C:CCR4-NOT complex"/>
    <property type="evidence" value="ECO:0007669"/>
    <property type="project" value="InterPro"/>
</dbReference>
<protein>
    <recommendedName>
        <fullName evidence="7">poly(A)-specific ribonuclease</fullName>
        <ecNumber evidence="7">3.1.13.4</ecNumber>
    </recommendedName>
</protein>
<evidence type="ECO:0000256" key="7">
    <source>
        <dbReference type="ARBA" id="ARBA00012161"/>
    </source>
</evidence>
<dbReference type="GO" id="GO:0005634">
    <property type="term" value="C:nucleus"/>
    <property type="evidence" value="ECO:0007669"/>
    <property type="project" value="UniProtKB-SubCell"/>
</dbReference>
<keyword evidence="15" id="KW-0804">Transcription</keyword>
<reference evidence="18" key="2">
    <citation type="submission" date="2020-08" db="EMBL/GenBank/DDBJ databases">
        <title>Plant Genome Project.</title>
        <authorList>
            <person name="Zhang R.-G."/>
        </authorList>
    </citation>
    <scope>NUCLEOTIDE SEQUENCE</scope>
    <source>
        <strain evidence="18">Huo1</strain>
        <tissue evidence="18">Leaf</tissue>
    </source>
</reference>
<keyword evidence="12" id="KW-0269">Exonuclease</keyword>
<dbReference type="Gene3D" id="3.30.420.10">
    <property type="entry name" value="Ribonuclease H-like superfamily/Ribonuclease H"/>
    <property type="match status" value="1"/>
</dbReference>
<evidence type="ECO:0000313" key="19">
    <source>
        <dbReference type="Proteomes" id="UP000298416"/>
    </source>
</evidence>
<evidence type="ECO:0000256" key="10">
    <source>
        <dbReference type="ARBA" id="ARBA00022723"/>
    </source>
</evidence>
<evidence type="ECO:0000256" key="17">
    <source>
        <dbReference type="ARBA" id="ARBA00025148"/>
    </source>
</evidence>
<proteinExistence type="inferred from homology"/>
<evidence type="ECO:0000256" key="5">
    <source>
        <dbReference type="ARBA" id="ARBA00008372"/>
    </source>
</evidence>
<evidence type="ECO:0000256" key="12">
    <source>
        <dbReference type="ARBA" id="ARBA00022839"/>
    </source>
</evidence>
<dbReference type="GO" id="GO:0005737">
    <property type="term" value="C:cytoplasm"/>
    <property type="evidence" value="ECO:0007669"/>
    <property type="project" value="UniProtKB-SubCell"/>
</dbReference>
<dbReference type="AlphaFoldDB" id="A0A8X9A0T6"/>
<reference evidence="18" key="1">
    <citation type="submission" date="2018-01" db="EMBL/GenBank/DDBJ databases">
        <authorList>
            <person name="Mao J.F."/>
        </authorList>
    </citation>
    <scope>NUCLEOTIDE SEQUENCE</scope>
    <source>
        <strain evidence="18">Huo1</strain>
        <tissue evidence="18">Leaf</tissue>
    </source>
</reference>
<comment type="function">
    <text evidence="17">Ubiquitous transcription factor required for a diverse set of processes. It is a component of the CCR4 complex involved in the control of gene expression.</text>
</comment>
<dbReference type="Proteomes" id="UP000298416">
    <property type="component" value="Unassembled WGS sequence"/>
</dbReference>
<evidence type="ECO:0000256" key="15">
    <source>
        <dbReference type="ARBA" id="ARBA00023163"/>
    </source>
</evidence>
<sequence length="249" mass="27211">MAIEIREVYADNLEEEFNSIREIIDNYPLIGLDTEFPGIPFPAEEATKYKKLKINVDSTKLIQVGLTLSDDKGDLPPHGRIWQFNFCEFNPAKDLSAQVSIQLLSDSGIDFAHNMEKGVDAVRFGDLLMSSGVAGNGNVSLITFQGGYDLGYLLKILSGKSLPGSVEGFLRLLKVYFPVSYDVKHLMKCTGVLHGGLTGLADTLGLERVGVAHQAGSDSRLTSAAFVKIRDIYFDGEVEKHCGVVHGLE</sequence>
<dbReference type="GO" id="GO:0003723">
    <property type="term" value="F:RNA binding"/>
    <property type="evidence" value="ECO:0007669"/>
    <property type="project" value="UniProtKB-KW"/>
</dbReference>
<dbReference type="Pfam" id="PF04857">
    <property type="entry name" value="CAF1"/>
    <property type="match status" value="1"/>
</dbReference>
<comment type="similarity">
    <text evidence="5">Belongs to the CAF1 family.</text>
</comment>